<gene>
    <name evidence="6" type="ORF">FNM00_17735</name>
</gene>
<dbReference type="PANTHER" id="PTHR30346:SF0">
    <property type="entry name" value="HCA OPERON TRANSCRIPTIONAL ACTIVATOR HCAR"/>
    <property type="match status" value="1"/>
</dbReference>
<dbReference type="InterPro" id="IPR036388">
    <property type="entry name" value="WH-like_DNA-bd_sf"/>
</dbReference>
<dbReference type="Pfam" id="PF00126">
    <property type="entry name" value="HTH_1"/>
    <property type="match status" value="1"/>
</dbReference>
<evidence type="ECO:0000256" key="1">
    <source>
        <dbReference type="ARBA" id="ARBA00009437"/>
    </source>
</evidence>
<evidence type="ECO:0000256" key="4">
    <source>
        <dbReference type="ARBA" id="ARBA00023163"/>
    </source>
</evidence>
<comment type="similarity">
    <text evidence="1">Belongs to the LysR transcriptional regulatory family.</text>
</comment>
<keyword evidence="3" id="KW-0238">DNA-binding</keyword>
<dbReference type="FunFam" id="1.10.10.10:FF:000001">
    <property type="entry name" value="LysR family transcriptional regulator"/>
    <property type="match status" value="1"/>
</dbReference>
<dbReference type="GO" id="GO:0003700">
    <property type="term" value="F:DNA-binding transcription factor activity"/>
    <property type="evidence" value="ECO:0007669"/>
    <property type="project" value="InterPro"/>
</dbReference>
<dbReference type="OrthoDB" id="3171102at2"/>
<dbReference type="EMBL" id="VLNT01000027">
    <property type="protein sequence ID" value="TSD54289.1"/>
    <property type="molecule type" value="Genomic_DNA"/>
</dbReference>
<accession>A0A554RJI2</accession>
<dbReference type="InterPro" id="IPR005119">
    <property type="entry name" value="LysR_subst-bd"/>
</dbReference>
<dbReference type="Gene3D" id="1.10.10.10">
    <property type="entry name" value="Winged helix-like DNA-binding domain superfamily/Winged helix DNA-binding domain"/>
    <property type="match status" value="1"/>
</dbReference>
<evidence type="ECO:0000313" key="7">
    <source>
        <dbReference type="Proteomes" id="UP000316988"/>
    </source>
</evidence>
<dbReference type="Pfam" id="PF03466">
    <property type="entry name" value="LysR_substrate"/>
    <property type="match status" value="1"/>
</dbReference>
<dbReference type="GO" id="GO:0003677">
    <property type="term" value="F:DNA binding"/>
    <property type="evidence" value="ECO:0007669"/>
    <property type="project" value="UniProtKB-KW"/>
</dbReference>
<dbReference type="InterPro" id="IPR036390">
    <property type="entry name" value="WH_DNA-bd_sf"/>
</dbReference>
<keyword evidence="7" id="KW-1185">Reference proteome</keyword>
<dbReference type="RefSeq" id="WP_143914869.1">
    <property type="nucleotide sequence ID" value="NZ_VLNT01000027.1"/>
</dbReference>
<reference evidence="6 7" key="1">
    <citation type="submission" date="2019-07" db="EMBL/GenBank/DDBJ databases">
        <authorList>
            <person name="Zhao L.H."/>
        </authorList>
    </citation>
    <scope>NUCLEOTIDE SEQUENCE [LARGE SCALE GENOMIC DNA]</scope>
    <source>
        <strain evidence="6 7">Co35</strain>
    </source>
</reference>
<evidence type="ECO:0000259" key="5">
    <source>
        <dbReference type="PROSITE" id="PS50931"/>
    </source>
</evidence>
<proteinExistence type="inferred from homology"/>
<dbReference type="SUPFAM" id="SSF53850">
    <property type="entry name" value="Periplasmic binding protein-like II"/>
    <property type="match status" value="1"/>
</dbReference>
<keyword evidence="2" id="KW-0805">Transcription regulation</keyword>
<dbReference type="Gene3D" id="3.40.190.10">
    <property type="entry name" value="Periplasmic binding protein-like II"/>
    <property type="match status" value="2"/>
</dbReference>
<keyword evidence="4" id="KW-0804">Transcription</keyword>
<dbReference type="PRINTS" id="PR00039">
    <property type="entry name" value="HTHLYSR"/>
</dbReference>
<dbReference type="InterPro" id="IPR000847">
    <property type="entry name" value="LysR_HTH_N"/>
</dbReference>
<feature type="domain" description="HTH lysR-type" evidence="5">
    <location>
        <begin position="1"/>
        <end position="60"/>
    </location>
</feature>
<evidence type="ECO:0000256" key="3">
    <source>
        <dbReference type="ARBA" id="ARBA00023125"/>
    </source>
</evidence>
<dbReference type="GO" id="GO:0032993">
    <property type="term" value="C:protein-DNA complex"/>
    <property type="evidence" value="ECO:0007669"/>
    <property type="project" value="TreeGrafter"/>
</dbReference>
<name>A0A554RJI2_9ACTN</name>
<comment type="caution">
    <text evidence="6">The sequence shown here is derived from an EMBL/GenBank/DDBJ whole genome shotgun (WGS) entry which is preliminary data.</text>
</comment>
<protein>
    <submittedName>
        <fullName evidence="6">LysR family transcriptional regulator</fullName>
    </submittedName>
</protein>
<organism evidence="6 7">
    <name type="scientific">Aeromicrobium piscarium</name>
    <dbReference type="NCBI Taxonomy" id="2590901"/>
    <lineage>
        <taxon>Bacteria</taxon>
        <taxon>Bacillati</taxon>
        <taxon>Actinomycetota</taxon>
        <taxon>Actinomycetes</taxon>
        <taxon>Propionibacteriales</taxon>
        <taxon>Nocardioidaceae</taxon>
        <taxon>Aeromicrobium</taxon>
    </lineage>
</organism>
<dbReference type="PROSITE" id="PS50931">
    <property type="entry name" value="HTH_LYSR"/>
    <property type="match status" value="1"/>
</dbReference>
<dbReference type="PANTHER" id="PTHR30346">
    <property type="entry name" value="TRANSCRIPTIONAL DUAL REGULATOR HCAR-RELATED"/>
    <property type="match status" value="1"/>
</dbReference>
<evidence type="ECO:0000256" key="2">
    <source>
        <dbReference type="ARBA" id="ARBA00023015"/>
    </source>
</evidence>
<dbReference type="AlphaFoldDB" id="A0A554RJI2"/>
<dbReference type="Proteomes" id="UP000316988">
    <property type="component" value="Unassembled WGS sequence"/>
</dbReference>
<evidence type="ECO:0000313" key="6">
    <source>
        <dbReference type="EMBL" id="TSD54289.1"/>
    </source>
</evidence>
<sequence length="294" mass="32359">MRANRRQLEILVAVADELHFVRAADRLQIAQPTLSKELRRFESQLTYSLFDRGSSGTRLTPQGARLLPFARQALAAIADFDRAAEDESGSATEGVSVRIAVSPSVANRLAPAILRQLDDGHRWRPEIVEVNTGAVVDTVTRGDADIGIGHCLDAGAAGYVRKLREDRMVVVASVDVCPHGHGPVDLTELKTMSLLVWERRSDPAYFDTIMKICADRGIGQIDTVTSTRIAGVHYYLLEEGRAFAIVPEDFGLFLPDSISANPLTPEATVPLHTVVRSELALRTYRDLMELFARL</sequence>
<dbReference type="SUPFAM" id="SSF46785">
    <property type="entry name" value="Winged helix' DNA-binding domain"/>
    <property type="match status" value="1"/>
</dbReference>